<feature type="domain" description="DUF58" evidence="2">
    <location>
        <begin position="220"/>
        <end position="378"/>
    </location>
</feature>
<evidence type="ECO:0000313" key="3">
    <source>
        <dbReference type="EMBL" id="MDQ0159694.1"/>
    </source>
</evidence>
<feature type="transmembrane region" description="Helical" evidence="1">
    <location>
        <begin position="33"/>
        <end position="53"/>
    </location>
</feature>
<dbReference type="PANTHER" id="PTHR34351:SF2">
    <property type="entry name" value="DUF58 DOMAIN-CONTAINING PROTEIN"/>
    <property type="match status" value="1"/>
</dbReference>
<organism evidence="3 4">
    <name type="scientific">Alkalibacillus salilacus</name>
    <dbReference type="NCBI Taxonomy" id="284582"/>
    <lineage>
        <taxon>Bacteria</taxon>
        <taxon>Bacillati</taxon>
        <taxon>Bacillota</taxon>
        <taxon>Bacilli</taxon>
        <taxon>Bacillales</taxon>
        <taxon>Bacillaceae</taxon>
        <taxon>Alkalibacillus</taxon>
    </lineage>
</organism>
<proteinExistence type="predicted"/>
<dbReference type="Pfam" id="PF01882">
    <property type="entry name" value="DUF58"/>
    <property type="match status" value="1"/>
</dbReference>
<gene>
    <name evidence="3" type="ORF">J2S77_001680</name>
</gene>
<keyword evidence="1" id="KW-0472">Membrane</keyword>
<keyword evidence="1" id="KW-1133">Transmembrane helix</keyword>
<accession>A0ABT9VFM1</accession>
<sequence>MIQSIKTIVTLSLVIALMALLFTYSMFQGGFVSWFLFFSFIPILLYAIFMIFYPMGLMKIERHVHQHYLKAGQTLKVTVTIRRRIPFPLFYLIVEDELPEMVTWHDTKQFKYRFLGYPEQLKNRNKAKSVMFPFLRQKLQFNYEIDAIPRGRHHLNQIKVVTGDLLGFVRREQLVNADAYVLVEPGEIPLNLGIEQSTFEEGQQTNYAVKANHTNLVSGVRDYAPGDQMSWIDWKTTARKRALVTKEFEEEKQKDLTIILNGHAEDEKRWLAFEAGVELTYSISLKAYEDYGDVSVVALGKIRDDVTLKHGKQSFEKLTRMLSQIQMVKDNQFAKQLKREAWHLSKDRHLVILTHDLSTSIYQTILQLKQQQVDVQLVFVRSKHLIGHDERHGMDQLHYGGVRVTWLNEDRLTKRQIEVSAS</sequence>
<dbReference type="PANTHER" id="PTHR34351">
    <property type="entry name" value="SLR1927 PROTEIN-RELATED"/>
    <property type="match status" value="1"/>
</dbReference>
<dbReference type="RefSeq" id="WP_306976374.1">
    <property type="nucleotide sequence ID" value="NZ_JAUSTQ010000006.1"/>
</dbReference>
<evidence type="ECO:0000259" key="2">
    <source>
        <dbReference type="Pfam" id="PF01882"/>
    </source>
</evidence>
<comment type="caution">
    <text evidence="3">The sequence shown here is derived from an EMBL/GenBank/DDBJ whole genome shotgun (WGS) entry which is preliminary data.</text>
</comment>
<keyword evidence="4" id="KW-1185">Reference proteome</keyword>
<dbReference type="Proteomes" id="UP001224359">
    <property type="component" value="Unassembled WGS sequence"/>
</dbReference>
<name>A0ABT9VFM1_9BACI</name>
<evidence type="ECO:0000313" key="4">
    <source>
        <dbReference type="Proteomes" id="UP001224359"/>
    </source>
</evidence>
<reference evidence="3 4" key="1">
    <citation type="submission" date="2023-07" db="EMBL/GenBank/DDBJ databases">
        <title>Genomic Encyclopedia of Type Strains, Phase IV (KMG-IV): sequencing the most valuable type-strain genomes for metagenomic binning, comparative biology and taxonomic classification.</title>
        <authorList>
            <person name="Goeker M."/>
        </authorList>
    </citation>
    <scope>NUCLEOTIDE SEQUENCE [LARGE SCALE GENOMIC DNA]</scope>
    <source>
        <strain evidence="3 4">DSM 16460</strain>
    </source>
</reference>
<feature type="transmembrane region" description="Helical" evidence="1">
    <location>
        <begin position="7"/>
        <end position="27"/>
    </location>
</feature>
<evidence type="ECO:0000256" key="1">
    <source>
        <dbReference type="SAM" id="Phobius"/>
    </source>
</evidence>
<dbReference type="EMBL" id="JAUSTQ010000006">
    <property type="protein sequence ID" value="MDQ0159694.1"/>
    <property type="molecule type" value="Genomic_DNA"/>
</dbReference>
<keyword evidence="1" id="KW-0812">Transmembrane</keyword>
<protein>
    <submittedName>
        <fullName evidence="3">Uncharacterized protein (DUF58 family)</fullName>
    </submittedName>
</protein>
<dbReference type="InterPro" id="IPR002881">
    <property type="entry name" value="DUF58"/>
</dbReference>